<dbReference type="HOGENOM" id="CLU_2443303_0_0_1"/>
<evidence type="ECO:0000313" key="4">
    <source>
        <dbReference type="Proteomes" id="UP000001555"/>
    </source>
</evidence>
<reference evidence="3" key="2">
    <citation type="submission" date="2020-05" db="UniProtKB">
        <authorList>
            <consortium name="EnsemblMetazoa"/>
        </authorList>
    </citation>
    <scope>IDENTIFICATION</scope>
    <source>
        <strain evidence="3">wikel</strain>
    </source>
</reference>
<keyword evidence="1" id="KW-0732">Signal</keyword>
<feature type="chain" id="PRO_5014568373" description="Secreted protein" evidence="1">
    <location>
        <begin position="23"/>
        <end position="90"/>
    </location>
</feature>
<proteinExistence type="predicted"/>
<evidence type="ECO:0000313" key="3">
    <source>
        <dbReference type="EnsemblMetazoa" id="ISCW014831-PA"/>
    </source>
</evidence>
<dbReference type="InParanoid" id="B7QKJ4"/>
<dbReference type="AlphaFoldDB" id="B7QKJ4"/>
<feature type="signal peptide" evidence="1">
    <location>
        <begin position="1"/>
        <end position="22"/>
    </location>
</feature>
<keyword evidence="4" id="KW-1185">Reference proteome</keyword>
<gene>
    <name evidence="2" type="ORF">IscW_ISCW014831</name>
</gene>
<dbReference type="PaxDb" id="6945-B7QKJ4"/>
<dbReference type="EMBL" id="ABJB010300818">
    <property type="status" value="NOT_ANNOTATED_CDS"/>
    <property type="molecule type" value="Genomic_DNA"/>
</dbReference>
<sequence>MDGLTMILAVIVVLLYGNVVMAQQGQLYVQYKVAPFQVSGDFSFCNADVFCPVAGYGLPFSPWAEYFGGGCEGRQCRTVYGGQTMVLHYR</sequence>
<dbReference type="EnsemblMetazoa" id="ISCW014831-RA">
    <property type="protein sequence ID" value="ISCW014831-PA"/>
    <property type="gene ID" value="ISCW014831"/>
</dbReference>
<organism>
    <name type="scientific">Ixodes scapularis</name>
    <name type="common">Black-legged tick</name>
    <name type="synonym">Deer tick</name>
    <dbReference type="NCBI Taxonomy" id="6945"/>
    <lineage>
        <taxon>Eukaryota</taxon>
        <taxon>Metazoa</taxon>
        <taxon>Ecdysozoa</taxon>
        <taxon>Arthropoda</taxon>
        <taxon>Chelicerata</taxon>
        <taxon>Arachnida</taxon>
        <taxon>Acari</taxon>
        <taxon>Parasitiformes</taxon>
        <taxon>Ixodida</taxon>
        <taxon>Ixodoidea</taxon>
        <taxon>Ixodidae</taxon>
        <taxon>Ixodinae</taxon>
        <taxon>Ixodes</taxon>
    </lineage>
</organism>
<protein>
    <recommendedName>
        <fullName evidence="5">Secreted protein</fullName>
    </recommendedName>
</protein>
<dbReference type="Proteomes" id="UP000001555">
    <property type="component" value="Unassembled WGS sequence"/>
</dbReference>
<evidence type="ECO:0000256" key="1">
    <source>
        <dbReference type="SAM" id="SignalP"/>
    </source>
</evidence>
<dbReference type="EMBL" id="DS960132">
    <property type="protein sequence ID" value="EEC19366.1"/>
    <property type="molecule type" value="Genomic_DNA"/>
</dbReference>
<name>B7QKJ4_IXOSC</name>
<evidence type="ECO:0008006" key="5">
    <source>
        <dbReference type="Google" id="ProtNLM"/>
    </source>
</evidence>
<accession>B7QKJ4</accession>
<dbReference type="VEuPathDB" id="VectorBase:ISCW014831"/>
<reference evidence="2 4" key="1">
    <citation type="submission" date="2008-03" db="EMBL/GenBank/DDBJ databases">
        <title>Annotation of Ixodes scapularis.</title>
        <authorList>
            <consortium name="Ixodes scapularis Genome Project Consortium"/>
            <person name="Caler E."/>
            <person name="Hannick L.I."/>
            <person name="Bidwell S."/>
            <person name="Joardar V."/>
            <person name="Thiagarajan M."/>
            <person name="Amedeo P."/>
            <person name="Galinsky K.J."/>
            <person name="Schobel S."/>
            <person name="Inman J."/>
            <person name="Hostetler J."/>
            <person name="Miller J."/>
            <person name="Hammond M."/>
            <person name="Megy K."/>
            <person name="Lawson D."/>
            <person name="Kodira C."/>
            <person name="Sutton G."/>
            <person name="Meyer J."/>
            <person name="Hill C.A."/>
            <person name="Birren B."/>
            <person name="Nene V."/>
            <person name="Collins F."/>
            <person name="Alarcon-Chaidez F."/>
            <person name="Wikel S."/>
            <person name="Strausberg R."/>
        </authorList>
    </citation>
    <scope>NUCLEOTIDE SEQUENCE [LARGE SCALE GENOMIC DNA]</scope>
    <source>
        <strain evidence="4">Wikel</strain>
        <strain evidence="2">Wikel colony</strain>
    </source>
</reference>
<dbReference type="VEuPathDB" id="VectorBase:ISCI014831"/>
<evidence type="ECO:0000313" key="2">
    <source>
        <dbReference type="EMBL" id="EEC19366.1"/>
    </source>
</evidence>